<sequence>MRRPPARRTASASTRPAAVLLALVAGGVACALLAGCSPPGTAEQPQPGEASTDGAEPRTGVAFAAVGDSITDADSVDFAAGDLGSASWATYAVDAGFDFAGGWAEWGATTARMAGQVAPSDADVLVLLAGTNDVAFGIPFDESAANLERLVDTVGIADVVVVSIPPIDAIPEGAEAYNDRLDDLADDRGWRFVDASAGLRSDDGSFRDGMSSDGLHPSPAGARVLGEAIAEGLGGD</sequence>
<feature type="domain" description="SGNH hydrolase-type esterase" evidence="1">
    <location>
        <begin position="65"/>
        <end position="223"/>
    </location>
</feature>
<keyword evidence="3" id="KW-1185">Reference proteome</keyword>
<dbReference type="Proteomes" id="UP000431080">
    <property type="component" value="Unassembled WGS sequence"/>
</dbReference>
<dbReference type="Pfam" id="PF13472">
    <property type="entry name" value="Lipase_GDSL_2"/>
    <property type="match status" value="1"/>
</dbReference>
<dbReference type="PANTHER" id="PTHR30383:SF5">
    <property type="entry name" value="SGNH HYDROLASE-TYPE ESTERASE DOMAIN-CONTAINING PROTEIN"/>
    <property type="match status" value="1"/>
</dbReference>
<comment type="caution">
    <text evidence="2">The sequence shown here is derived from an EMBL/GenBank/DDBJ whole genome shotgun (WGS) entry which is preliminary data.</text>
</comment>
<dbReference type="SUPFAM" id="SSF52266">
    <property type="entry name" value="SGNH hydrolase"/>
    <property type="match status" value="1"/>
</dbReference>
<protein>
    <recommendedName>
        <fullName evidence="1">SGNH hydrolase-type esterase domain-containing protein</fullName>
    </recommendedName>
</protein>
<organism evidence="2 3">
    <name type="scientific">Agromyces agglutinans</name>
    <dbReference type="NCBI Taxonomy" id="2662258"/>
    <lineage>
        <taxon>Bacteria</taxon>
        <taxon>Bacillati</taxon>
        <taxon>Actinomycetota</taxon>
        <taxon>Actinomycetes</taxon>
        <taxon>Micrococcales</taxon>
        <taxon>Microbacteriaceae</taxon>
        <taxon>Agromyces</taxon>
    </lineage>
</organism>
<dbReference type="CDD" id="cd00229">
    <property type="entry name" value="SGNH_hydrolase"/>
    <property type="match status" value="1"/>
</dbReference>
<name>A0A6I2FHC5_9MICO</name>
<dbReference type="AlphaFoldDB" id="A0A6I2FHC5"/>
<evidence type="ECO:0000313" key="3">
    <source>
        <dbReference type="Proteomes" id="UP000431080"/>
    </source>
</evidence>
<dbReference type="InterPro" id="IPR036514">
    <property type="entry name" value="SGNH_hydro_sf"/>
</dbReference>
<dbReference type="InterPro" id="IPR051532">
    <property type="entry name" value="Ester_Hydrolysis_Enzymes"/>
</dbReference>
<accession>A0A6I2FHC5</accession>
<dbReference type="InterPro" id="IPR013830">
    <property type="entry name" value="SGNH_hydro"/>
</dbReference>
<evidence type="ECO:0000313" key="2">
    <source>
        <dbReference type="EMBL" id="MRG60268.1"/>
    </source>
</evidence>
<dbReference type="EMBL" id="WJIF01000005">
    <property type="protein sequence ID" value="MRG60268.1"/>
    <property type="molecule type" value="Genomic_DNA"/>
</dbReference>
<dbReference type="Gene3D" id="3.40.50.1110">
    <property type="entry name" value="SGNH hydrolase"/>
    <property type="match status" value="1"/>
</dbReference>
<dbReference type="PROSITE" id="PS51257">
    <property type="entry name" value="PROKAR_LIPOPROTEIN"/>
    <property type="match status" value="1"/>
</dbReference>
<dbReference type="GO" id="GO:0004622">
    <property type="term" value="F:phosphatidylcholine lysophospholipase activity"/>
    <property type="evidence" value="ECO:0007669"/>
    <property type="project" value="TreeGrafter"/>
</dbReference>
<reference evidence="2 3" key="1">
    <citation type="submission" date="2019-10" db="EMBL/GenBank/DDBJ databases">
        <authorList>
            <person name="Nie G."/>
            <person name="Ming H."/>
            <person name="Yi B."/>
        </authorList>
    </citation>
    <scope>NUCLEOTIDE SEQUENCE [LARGE SCALE GENOMIC DNA]</scope>
    <source>
        <strain evidence="2 3">CFH 90414</strain>
    </source>
</reference>
<dbReference type="PANTHER" id="PTHR30383">
    <property type="entry name" value="THIOESTERASE 1/PROTEASE 1/LYSOPHOSPHOLIPASE L1"/>
    <property type="match status" value="1"/>
</dbReference>
<proteinExistence type="predicted"/>
<gene>
    <name evidence="2" type="ORF">GE115_10370</name>
</gene>
<evidence type="ECO:0000259" key="1">
    <source>
        <dbReference type="Pfam" id="PF13472"/>
    </source>
</evidence>
<dbReference type="RefSeq" id="WP_153684724.1">
    <property type="nucleotide sequence ID" value="NZ_WJIF01000005.1"/>
</dbReference>